<dbReference type="AlphaFoldDB" id="A0A849IA40"/>
<keyword evidence="3" id="KW-1185">Reference proteome</keyword>
<sequence length="136" mass="15326">MIRFLHLVAITGLVASAAYAYSIKYETLYYAEEVVKVRRKIERERDAIAVAKAEWALLTRPDRLQRLVEQNLDLQPMGIYQLGRLADLPQRPPKADAIGMKLEALIREPTATPKDRRPGDARTPTTTGSLPKATVR</sequence>
<comment type="caution">
    <text evidence="2">The sequence shown here is derived from an EMBL/GenBank/DDBJ whole genome shotgun (WGS) entry which is preliminary data.</text>
</comment>
<feature type="region of interest" description="Disordered" evidence="1">
    <location>
        <begin position="107"/>
        <end position="136"/>
    </location>
</feature>
<reference evidence="2 3" key="1">
    <citation type="submission" date="2020-04" db="EMBL/GenBank/DDBJ databases">
        <title>Enterovirga sp. isolate from soil.</title>
        <authorList>
            <person name="Chea S."/>
            <person name="Kim D.-U."/>
        </authorList>
    </citation>
    <scope>NUCLEOTIDE SEQUENCE [LARGE SCALE GENOMIC DNA]</scope>
    <source>
        <strain evidence="2 3">DB1703</strain>
    </source>
</reference>
<evidence type="ECO:0000256" key="1">
    <source>
        <dbReference type="SAM" id="MobiDB-lite"/>
    </source>
</evidence>
<evidence type="ECO:0008006" key="4">
    <source>
        <dbReference type="Google" id="ProtNLM"/>
    </source>
</evidence>
<dbReference type="Proteomes" id="UP000564885">
    <property type="component" value="Unassembled WGS sequence"/>
</dbReference>
<protein>
    <recommendedName>
        <fullName evidence="4">Cell division protein FtsL</fullName>
    </recommendedName>
</protein>
<organism evidence="2 3">
    <name type="scientific">Enterovirga aerilata</name>
    <dbReference type="NCBI Taxonomy" id="2730920"/>
    <lineage>
        <taxon>Bacteria</taxon>
        <taxon>Pseudomonadati</taxon>
        <taxon>Pseudomonadota</taxon>
        <taxon>Alphaproteobacteria</taxon>
        <taxon>Hyphomicrobiales</taxon>
        <taxon>Methylobacteriaceae</taxon>
        <taxon>Enterovirga</taxon>
    </lineage>
</organism>
<gene>
    <name evidence="2" type="ORF">HJG44_00275</name>
</gene>
<accession>A0A849IA40</accession>
<proteinExistence type="predicted"/>
<dbReference type="EMBL" id="JABEPP010000001">
    <property type="protein sequence ID" value="NNM70833.1"/>
    <property type="molecule type" value="Genomic_DNA"/>
</dbReference>
<evidence type="ECO:0000313" key="3">
    <source>
        <dbReference type="Proteomes" id="UP000564885"/>
    </source>
</evidence>
<dbReference type="RefSeq" id="WP_171216366.1">
    <property type="nucleotide sequence ID" value="NZ_JABEPP010000001.1"/>
</dbReference>
<name>A0A849IA40_9HYPH</name>
<evidence type="ECO:0000313" key="2">
    <source>
        <dbReference type="EMBL" id="NNM70833.1"/>
    </source>
</evidence>